<feature type="transmembrane region" description="Helical" evidence="1">
    <location>
        <begin position="12"/>
        <end position="39"/>
    </location>
</feature>
<feature type="transmembrane region" description="Helical" evidence="1">
    <location>
        <begin position="80"/>
        <end position="98"/>
    </location>
</feature>
<name>A0A1I7MPR4_9MICC</name>
<feature type="transmembrane region" description="Helical" evidence="1">
    <location>
        <begin position="119"/>
        <end position="139"/>
    </location>
</feature>
<accession>A0A1I7MPR4</accession>
<dbReference type="EMBL" id="FPCG01000009">
    <property type="protein sequence ID" value="SFV23927.1"/>
    <property type="molecule type" value="Genomic_DNA"/>
</dbReference>
<keyword evidence="1" id="KW-0472">Membrane</keyword>
<dbReference type="InterPro" id="IPR014509">
    <property type="entry name" value="YjdF-like"/>
</dbReference>
<dbReference type="OrthoDB" id="3790530at2"/>
<dbReference type="RefSeq" id="WP_091698280.1">
    <property type="nucleotide sequence ID" value="NZ_FPCG01000009.1"/>
</dbReference>
<feature type="transmembrane region" description="Helical" evidence="1">
    <location>
        <begin position="159"/>
        <end position="177"/>
    </location>
</feature>
<keyword evidence="3" id="KW-1185">Reference proteome</keyword>
<keyword evidence="1" id="KW-1133">Transmembrane helix</keyword>
<gene>
    <name evidence="2" type="ORF">SAMN04487966_10922</name>
</gene>
<evidence type="ECO:0000313" key="3">
    <source>
        <dbReference type="Proteomes" id="UP000198881"/>
    </source>
</evidence>
<sequence>MFPLIPADLLRALGLVLIPAAWVTAGWPSAAVMFLVFGTQWLLRWLRGGSLLDWTGQLTLLAAGWFSVTGLYHRVGALDVLMHALTSALVAGLVGIAVEAALRRRDIPAVTVLRTTGHTLAWLGLAGATVSLGVVWELAEWWGHTFVTEEIGVGYEDTIGDLTANTLGALVGAWLAVRAGERG</sequence>
<keyword evidence="1" id="KW-0812">Transmembrane</keyword>
<evidence type="ECO:0000256" key="1">
    <source>
        <dbReference type="SAM" id="Phobius"/>
    </source>
</evidence>
<proteinExistence type="predicted"/>
<organism evidence="2 3">
    <name type="scientific">Micrococcus terreus</name>
    <dbReference type="NCBI Taxonomy" id="574650"/>
    <lineage>
        <taxon>Bacteria</taxon>
        <taxon>Bacillati</taxon>
        <taxon>Actinomycetota</taxon>
        <taxon>Actinomycetes</taxon>
        <taxon>Micrococcales</taxon>
        <taxon>Micrococcaceae</taxon>
        <taxon>Micrococcus</taxon>
    </lineage>
</organism>
<reference evidence="2 3" key="1">
    <citation type="submission" date="2016-10" db="EMBL/GenBank/DDBJ databases">
        <authorList>
            <person name="de Groot N.N."/>
        </authorList>
    </citation>
    <scope>NUCLEOTIDE SEQUENCE [LARGE SCALE GENOMIC DNA]</scope>
    <source>
        <strain evidence="2 3">CGMCC 1.7054</strain>
    </source>
</reference>
<dbReference type="Proteomes" id="UP000198881">
    <property type="component" value="Unassembled WGS sequence"/>
</dbReference>
<dbReference type="STRING" id="574650.SAMN04487966_10922"/>
<feature type="transmembrane region" description="Helical" evidence="1">
    <location>
        <begin position="51"/>
        <end position="68"/>
    </location>
</feature>
<dbReference type="AlphaFoldDB" id="A0A1I7MPR4"/>
<dbReference type="Pfam" id="PF09997">
    <property type="entry name" value="DUF2238"/>
    <property type="match status" value="1"/>
</dbReference>
<evidence type="ECO:0000313" key="2">
    <source>
        <dbReference type="EMBL" id="SFV23927.1"/>
    </source>
</evidence>
<protein>
    <submittedName>
        <fullName evidence="2">Uncharacterized protein</fullName>
    </submittedName>
</protein>